<dbReference type="Pfam" id="PF00528">
    <property type="entry name" value="BPD_transp_1"/>
    <property type="match status" value="1"/>
</dbReference>
<keyword evidence="5 7" id="KW-1133">Transmembrane helix</keyword>
<evidence type="ECO:0000313" key="10">
    <source>
        <dbReference type="Proteomes" id="UP001519343"/>
    </source>
</evidence>
<feature type="transmembrane region" description="Helical" evidence="7">
    <location>
        <begin position="120"/>
        <end position="141"/>
    </location>
</feature>
<reference evidence="9 10" key="1">
    <citation type="submission" date="2021-03" db="EMBL/GenBank/DDBJ databases">
        <title>Genomic Encyclopedia of Type Strains, Phase IV (KMG-IV): sequencing the most valuable type-strain genomes for metagenomic binning, comparative biology and taxonomic classification.</title>
        <authorList>
            <person name="Goeker M."/>
        </authorList>
    </citation>
    <scope>NUCLEOTIDE SEQUENCE [LARGE SCALE GENOMIC DNA]</scope>
    <source>
        <strain evidence="9 10">DSM 24738</strain>
    </source>
</reference>
<dbReference type="PANTHER" id="PTHR30151">
    <property type="entry name" value="ALKANE SULFONATE ABC TRANSPORTER-RELATED, MEMBRANE SUBUNIT"/>
    <property type="match status" value="1"/>
</dbReference>
<feature type="domain" description="ABC transmembrane type-1" evidence="8">
    <location>
        <begin position="54"/>
        <end position="234"/>
    </location>
</feature>
<protein>
    <submittedName>
        <fullName evidence="9">Hydroxymethylpyrimidine transport system permease protein</fullName>
    </submittedName>
</protein>
<dbReference type="Gene3D" id="1.10.3720.10">
    <property type="entry name" value="MetI-like"/>
    <property type="match status" value="1"/>
</dbReference>
<name>A0ABS4GR38_9BACL</name>
<evidence type="ECO:0000256" key="5">
    <source>
        <dbReference type="ARBA" id="ARBA00022989"/>
    </source>
</evidence>
<comment type="caution">
    <text evidence="9">The sequence shown here is derived from an EMBL/GenBank/DDBJ whole genome shotgun (WGS) entry which is preliminary data.</text>
</comment>
<comment type="subcellular location">
    <subcellularLocation>
        <location evidence="1 7">Cell membrane</location>
        <topology evidence="1 7">Multi-pass membrane protein</topology>
    </subcellularLocation>
</comment>
<evidence type="ECO:0000256" key="1">
    <source>
        <dbReference type="ARBA" id="ARBA00004651"/>
    </source>
</evidence>
<dbReference type="PROSITE" id="PS50928">
    <property type="entry name" value="ABC_TM1"/>
    <property type="match status" value="1"/>
</dbReference>
<evidence type="ECO:0000259" key="8">
    <source>
        <dbReference type="PROSITE" id="PS50928"/>
    </source>
</evidence>
<evidence type="ECO:0000256" key="6">
    <source>
        <dbReference type="ARBA" id="ARBA00023136"/>
    </source>
</evidence>
<keyword evidence="6 7" id="KW-0472">Membrane</keyword>
<proteinExistence type="inferred from homology"/>
<gene>
    <name evidence="9" type="ORF">J2Z37_002749</name>
</gene>
<evidence type="ECO:0000256" key="7">
    <source>
        <dbReference type="RuleBase" id="RU363032"/>
    </source>
</evidence>
<dbReference type="SUPFAM" id="SSF161098">
    <property type="entry name" value="MetI-like"/>
    <property type="match status" value="1"/>
</dbReference>
<accession>A0ABS4GR38</accession>
<dbReference type="CDD" id="cd06261">
    <property type="entry name" value="TM_PBP2"/>
    <property type="match status" value="1"/>
</dbReference>
<evidence type="ECO:0000313" key="9">
    <source>
        <dbReference type="EMBL" id="MBP1932741.1"/>
    </source>
</evidence>
<feature type="transmembrane region" description="Helical" evidence="7">
    <location>
        <begin position="215"/>
        <end position="237"/>
    </location>
</feature>
<keyword evidence="4 7" id="KW-0812">Transmembrane</keyword>
<feature type="transmembrane region" description="Helical" evidence="7">
    <location>
        <begin position="48"/>
        <end position="81"/>
    </location>
</feature>
<keyword evidence="2 7" id="KW-0813">Transport</keyword>
<dbReference type="InterPro" id="IPR035906">
    <property type="entry name" value="MetI-like_sf"/>
</dbReference>
<keyword evidence="10" id="KW-1185">Reference proteome</keyword>
<dbReference type="Proteomes" id="UP001519343">
    <property type="component" value="Unassembled WGS sequence"/>
</dbReference>
<comment type="similarity">
    <text evidence="7">Belongs to the binding-protein-dependent transport system permease family.</text>
</comment>
<dbReference type="EMBL" id="JAGGKT010000007">
    <property type="protein sequence ID" value="MBP1932741.1"/>
    <property type="molecule type" value="Genomic_DNA"/>
</dbReference>
<evidence type="ECO:0000256" key="3">
    <source>
        <dbReference type="ARBA" id="ARBA00022475"/>
    </source>
</evidence>
<sequence>MKKNQAILITVVLLLLGWELLIRGLHVPMYILPPPSMIFLSLMKEWKLLIFIHLPSTLLEVLIGLFLAVLMGVVVAVLIVFSRIGGKVLYPLVIASQTIPLVALSPILIMWFGYSIWGKVAITVLISFFPIVVNVVDGLRATNEEWIQLMKTMGASPRQIFWKLQIPHALPSFFSGLKVAATVSVVGATIGEWLGASEGLGFFSRRASNNLQADLLFASVFLLSLIGIAFFLLMQWIEKRSIPWFYQMKKIERKR</sequence>
<dbReference type="PANTHER" id="PTHR30151:SF20">
    <property type="entry name" value="ABC TRANSPORTER PERMEASE PROTEIN HI_0355-RELATED"/>
    <property type="match status" value="1"/>
</dbReference>
<feature type="transmembrane region" description="Helical" evidence="7">
    <location>
        <begin position="88"/>
        <end position="114"/>
    </location>
</feature>
<dbReference type="InterPro" id="IPR000515">
    <property type="entry name" value="MetI-like"/>
</dbReference>
<keyword evidence="3" id="KW-1003">Cell membrane</keyword>
<evidence type="ECO:0000256" key="2">
    <source>
        <dbReference type="ARBA" id="ARBA00022448"/>
    </source>
</evidence>
<evidence type="ECO:0000256" key="4">
    <source>
        <dbReference type="ARBA" id="ARBA00022692"/>
    </source>
</evidence>
<organism evidence="9 10">
    <name type="scientific">Ammoniphilus resinae</name>
    <dbReference type="NCBI Taxonomy" id="861532"/>
    <lineage>
        <taxon>Bacteria</taxon>
        <taxon>Bacillati</taxon>
        <taxon>Bacillota</taxon>
        <taxon>Bacilli</taxon>
        <taxon>Bacillales</taxon>
        <taxon>Paenibacillaceae</taxon>
        <taxon>Aneurinibacillus group</taxon>
        <taxon>Ammoniphilus</taxon>
    </lineage>
</organism>
<dbReference type="RefSeq" id="WP_209810767.1">
    <property type="nucleotide sequence ID" value="NZ_JAGGKT010000007.1"/>
</dbReference>